<dbReference type="CDD" id="cd00200">
    <property type="entry name" value="WD40"/>
    <property type="match status" value="2"/>
</dbReference>
<dbReference type="InterPro" id="IPR036322">
    <property type="entry name" value="WD40_repeat_dom_sf"/>
</dbReference>
<keyword evidence="6" id="KW-1185">Reference proteome</keyword>
<dbReference type="InterPro" id="IPR015943">
    <property type="entry name" value="WD40/YVTN_repeat-like_dom_sf"/>
</dbReference>
<dbReference type="InterPro" id="IPR020472">
    <property type="entry name" value="WD40_PAC1"/>
</dbReference>
<dbReference type="AlphaFoldDB" id="A0A1R2CJ12"/>
<proteinExistence type="predicted"/>
<feature type="repeat" description="WD" evidence="3">
    <location>
        <begin position="444"/>
        <end position="485"/>
    </location>
</feature>
<accession>A0A1R2CJ12</accession>
<feature type="repeat" description="WD" evidence="3">
    <location>
        <begin position="173"/>
        <end position="204"/>
    </location>
</feature>
<reference evidence="5 6" key="1">
    <citation type="submission" date="2016-11" db="EMBL/GenBank/DDBJ databases">
        <title>The macronuclear genome of Stentor coeruleus: a giant cell with tiny introns.</title>
        <authorList>
            <person name="Slabodnick M."/>
            <person name="Ruby J.G."/>
            <person name="Reiff S.B."/>
            <person name="Swart E.C."/>
            <person name="Gosai S."/>
            <person name="Prabakaran S."/>
            <person name="Witkowska E."/>
            <person name="Larue G.E."/>
            <person name="Fisher S."/>
            <person name="Freeman R.M."/>
            <person name="Gunawardena J."/>
            <person name="Chu W."/>
            <person name="Stover N.A."/>
            <person name="Gregory B.D."/>
            <person name="Nowacki M."/>
            <person name="Derisi J."/>
            <person name="Roy S.W."/>
            <person name="Marshall W.F."/>
            <person name="Sood P."/>
        </authorList>
    </citation>
    <scope>NUCLEOTIDE SEQUENCE [LARGE SCALE GENOMIC DNA]</scope>
    <source>
        <strain evidence="5">WM001</strain>
    </source>
</reference>
<dbReference type="SMART" id="SM00320">
    <property type="entry name" value="WD40"/>
    <property type="match status" value="13"/>
</dbReference>
<dbReference type="InterPro" id="IPR001680">
    <property type="entry name" value="WD40_rpt"/>
</dbReference>
<dbReference type="SUPFAM" id="SSF50978">
    <property type="entry name" value="WD40 repeat-like"/>
    <property type="match status" value="1"/>
</dbReference>
<evidence type="ECO:0000256" key="2">
    <source>
        <dbReference type="ARBA" id="ARBA00022737"/>
    </source>
</evidence>
<feature type="repeat" description="WD" evidence="3">
    <location>
        <begin position="703"/>
        <end position="744"/>
    </location>
</feature>
<dbReference type="Pfam" id="PF00400">
    <property type="entry name" value="WD40"/>
    <property type="match status" value="9"/>
</dbReference>
<evidence type="ECO:0000313" key="6">
    <source>
        <dbReference type="Proteomes" id="UP000187209"/>
    </source>
</evidence>
<sequence>MLICSRCDNEPIQQCKSCNLLLLCKDCLSEHIVFHSEYKTNYVFGPISIKFPVERMIKLKNCIAKHLKAIQKQKNDIKVYAQGFIAQIQKMVSEANYYLDSLIEECNIISQTDGIFSMETYKKAEEILNETLVFEPPTFSKLDCSLTKSQKISKVHSKNIDSENIKAKYGFFIQGHTSSIKNLSISNNDKFIVSSSENSVQVWNSEKQILEAVFSGQTKQISSLVITNNNQFALSGSLDNTVQVWKLNENIKEYSFDVPNIEIRSMAITKDDRYLIIGGKSPENKHRNLLLWNFLLNKLECKLDGHFDQVNSIAITYDNLYAITGSGSESQPKDCTVKVWNLIKKEEEMCFQGHSSAINCVTVTTDGRFAISGSGSDIVNDKIKDNTVRVWSLSKKRNDFMLKGHTSMVTCVAVTNDNRFVVSGSSDKTVRVWNLLTKKQEGALTGQSSPVLSLGITRDNKFVVGGCNDAKMIMWNLPEKKMEMVFEGHRSKINSVTASISNQAMLSVTESEAIVWSLQNKKVLISAQKSERFLALSKDETLCLSISDNLHDMSVWSIKEKKLLTILKGHTGYITSAAIASNNAFCVSGSGEGNSKPDFTVRLWNLQERQQDFIFQGHTDRITSIVISSDNQFIASGSWDTTIRLWNVAKRIPLRIFKGHKSYIVSIAMTSDNQYIISGSGMVNDDCTVRIWSIQDKKQEIILQGHNCSVNCLSISNDNTLLISGSVDSHLIVWDLNKQEQISMFDDTYSLLLKSTIINDNQNIVLGYRDKCIKIWDLVKKKVLMKVLVSDNKDVGNFTIVSGKDSNKLFYECNGGIACLNLETKKIEPLMFFNEKLEMILKKYPEFVGLMCGKISKHSLG</sequence>
<dbReference type="SUPFAM" id="SSF50998">
    <property type="entry name" value="Quinoprotein alcohol dehydrogenase-like"/>
    <property type="match status" value="1"/>
</dbReference>
<feature type="repeat" description="WD" evidence="3">
    <location>
        <begin position="402"/>
        <end position="443"/>
    </location>
</feature>
<dbReference type="InterPro" id="IPR013087">
    <property type="entry name" value="Znf_C2H2_type"/>
</dbReference>
<dbReference type="EMBL" id="MPUH01000136">
    <property type="protein sequence ID" value="OMJ89022.1"/>
    <property type="molecule type" value="Genomic_DNA"/>
</dbReference>
<dbReference type="GO" id="GO:1990234">
    <property type="term" value="C:transferase complex"/>
    <property type="evidence" value="ECO:0007669"/>
    <property type="project" value="UniProtKB-ARBA"/>
</dbReference>
<keyword evidence="1 3" id="KW-0853">WD repeat</keyword>
<comment type="caution">
    <text evidence="5">The sequence shown here is derived from an EMBL/GenBank/DDBJ whole genome shotgun (WGS) entry which is preliminary data.</text>
</comment>
<feature type="domain" description="C2H2-type" evidence="4">
    <location>
        <begin position="15"/>
        <end position="35"/>
    </location>
</feature>
<gene>
    <name evidence="5" type="ORF">SteCoe_8945</name>
</gene>
<dbReference type="PROSITE" id="PS00678">
    <property type="entry name" value="WD_REPEATS_1"/>
    <property type="match status" value="4"/>
</dbReference>
<feature type="repeat" description="WD" evidence="3">
    <location>
        <begin position="214"/>
        <end position="255"/>
    </location>
</feature>
<dbReference type="InterPro" id="IPR019775">
    <property type="entry name" value="WD40_repeat_CS"/>
</dbReference>
<dbReference type="Gene3D" id="2.130.10.10">
    <property type="entry name" value="YVTN repeat-like/Quinoprotein amine dehydrogenase"/>
    <property type="match status" value="5"/>
</dbReference>
<dbReference type="PANTHER" id="PTHR22847:SF637">
    <property type="entry name" value="WD REPEAT DOMAIN 5B"/>
    <property type="match status" value="1"/>
</dbReference>
<evidence type="ECO:0000256" key="1">
    <source>
        <dbReference type="ARBA" id="ARBA00022574"/>
    </source>
</evidence>
<organism evidence="5 6">
    <name type="scientific">Stentor coeruleus</name>
    <dbReference type="NCBI Taxonomy" id="5963"/>
    <lineage>
        <taxon>Eukaryota</taxon>
        <taxon>Sar</taxon>
        <taxon>Alveolata</taxon>
        <taxon>Ciliophora</taxon>
        <taxon>Postciliodesmatophora</taxon>
        <taxon>Heterotrichea</taxon>
        <taxon>Heterotrichida</taxon>
        <taxon>Stentoridae</taxon>
        <taxon>Stentor</taxon>
    </lineage>
</organism>
<dbReference type="PRINTS" id="PR00320">
    <property type="entry name" value="GPROTEINBRPT"/>
</dbReference>
<evidence type="ECO:0000313" key="5">
    <source>
        <dbReference type="EMBL" id="OMJ89022.1"/>
    </source>
</evidence>
<evidence type="ECO:0000259" key="4">
    <source>
        <dbReference type="PROSITE" id="PS00028"/>
    </source>
</evidence>
<protein>
    <recommendedName>
        <fullName evidence="4">C2H2-type domain-containing protein</fullName>
    </recommendedName>
</protein>
<feature type="repeat" description="WD" evidence="3">
    <location>
        <begin position="615"/>
        <end position="648"/>
    </location>
</feature>
<name>A0A1R2CJ12_9CILI</name>
<dbReference type="PROSITE" id="PS50082">
    <property type="entry name" value="WD_REPEATS_2"/>
    <property type="match status" value="6"/>
</dbReference>
<dbReference type="PROSITE" id="PS00028">
    <property type="entry name" value="ZINC_FINGER_C2H2_1"/>
    <property type="match status" value="1"/>
</dbReference>
<dbReference type="InterPro" id="IPR011047">
    <property type="entry name" value="Quinoprotein_ADH-like_sf"/>
</dbReference>
<dbReference type="PROSITE" id="PS50294">
    <property type="entry name" value="WD_REPEATS_REGION"/>
    <property type="match status" value="4"/>
</dbReference>
<keyword evidence="2" id="KW-0677">Repeat</keyword>
<dbReference type="PANTHER" id="PTHR22847">
    <property type="entry name" value="WD40 REPEAT PROTEIN"/>
    <property type="match status" value="1"/>
</dbReference>
<dbReference type="Proteomes" id="UP000187209">
    <property type="component" value="Unassembled WGS sequence"/>
</dbReference>
<evidence type="ECO:0000256" key="3">
    <source>
        <dbReference type="PROSITE-ProRule" id="PRU00221"/>
    </source>
</evidence>